<feature type="region of interest" description="Disordered" evidence="1">
    <location>
        <begin position="842"/>
        <end position="861"/>
    </location>
</feature>
<feature type="region of interest" description="Disordered" evidence="1">
    <location>
        <begin position="704"/>
        <end position="752"/>
    </location>
</feature>
<feature type="compositionally biased region" description="Polar residues" evidence="1">
    <location>
        <begin position="109"/>
        <end position="118"/>
    </location>
</feature>
<dbReference type="Proteomes" id="UP000245942">
    <property type="component" value="Unassembled WGS sequence"/>
</dbReference>
<feature type="compositionally biased region" description="Basic and acidic residues" evidence="1">
    <location>
        <begin position="171"/>
        <end position="181"/>
    </location>
</feature>
<dbReference type="SMART" id="SM00667">
    <property type="entry name" value="LisH"/>
    <property type="match status" value="1"/>
</dbReference>
<feature type="region of interest" description="Disordered" evidence="1">
    <location>
        <begin position="167"/>
        <end position="204"/>
    </location>
</feature>
<feature type="region of interest" description="Disordered" evidence="1">
    <location>
        <begin position="625"/>
        <end position="676"/>
    </location>
</feature>
<dbReference type="EMBL" id="KZ819329">
    <property type="protein sequence ID" value="PWN20027.1"/>
    <property type="molecule type" value="Genomic_DNA"/>
</dbReference>
<dbReference type="AlphaFoldDB" id="A0A316U462"/>
<feature type="region of interest" description="Disordered" evidence="1">
    <location>
        <begin position="459"/>
        <end position="480"/>
    </location>
</feature>
<feature type="compositionally biased region" description="Pro residues" evidence="1">
    <location>
        <begin position="236"/>
        <end position="247"/>
    </location>
</feature>
<protein>
    <submittedName>
        <fullName evidence="2">Uncharacterized protein</fullName>
    </submittedName>
</protein>
<accession>A0A316U462</accession>
<name>A0A316U462_9BASI</name>
<feature type="compositionally biased region" description="Low complexity" evidence="1">
    <location>
        <begin position="267"/>
        <end position="281"/>
    </location>
</feature>
<feature type="region of interest" description="Disordered" evidence="1">
    <location>
        <begin position="1"/>
        <end position="35"/>
    </location>
</feature>
<feature type="region of interest" description="Disordered" evidence="1">
    <location>
        <begin position="231"/>
        <end position="303"/>
    </location>
</feature>
<organism evidence="2 3">
    <name type="scientific">Pseudomicrostroma glucosiphilum</name>
    <dbReference type="NCBI Taxonomy" id="1684307"/>
    <lineage>
        <taxon>Eukaryota</taxon>
        <taxon>Fungi</taxon>
        <taxon>Dikarya</taxon>
        <taxon>Basidiomycota</taxon>
        <taxon>Ustilaginomycotina</taxon>
        <taxon>Exobasidiomycetes</taxon>
        <taxon>Microstromatales</taxon>
        <taxon>Microstromatales incertae sedis</taxon>
        <taxon>Pseudomicrostroma</taxon>
    </lineage>
</organism>
<proteinExistence type="predicted"/>
<feature type="compositionally biased region" description="Polar residues" evidence="1">
    <location>
        <begin position="1"/>
        <end position="13"/>
    </location>
</feature>
<feature type="compositionally biased region" description="Polar residues" evidence="1">
    <location>
        <begin position="666"/>
        <end position="675"/>
    </location>
</feature>
<evidence type="ECO:0000256" key="1">
    <source>
        <dbReference type="SAM" id="MobiDB-lite"/>
    </source>
</evidence>
<dbReference type="Pfam" id="PF08513">
    <property type="entry name" value="LisH"/>
    <property type="match status" value="1"/>
</dbReference>
<reference evidence="2 3" key="1">
    <citation type="journal article" date="2018" name="Mol. Biol. Evol.">
        <title>Broad Genomic Sampling Reveals a Smut Pathogenic Ancestry of the Fungal Clade Ustilaginomycotina.</title>
        <authorList>
            <person name="Kijpornyongpan T."/>
            <person name="Mondo S.J."/>
            <person name="Barry K."/>
            <person name="Sandor L."/>
            <person name="Lee J."/>
            <person name="Lipzen A."/>
            <person name="Pangilinan J."/>
            <person name="LaButti K."/>
            <person name="Hainaut M."/>
            <person name="Henrissat B."/>
            <person name="Grigoriev I.V."/>
            <person name="Spatafora J.W."/>
            <person name="Aime M.C."/>
        </authorList>
    </citation>
    <scope>NUCLEOTIDE SEQUENCE [LARGE SCALE GENOMIC DNA]</scope>
    <source>
        <strain evidence="2 3">MCA 4718</strain>
    </source>
</reference>
<feature type="compositionally biased region" description="Low complexity" evidence="1">
    <location>
        <begin position="459"/>
        <end position="473"/>
    </location>
</feature>
<sequence length="861" mass="91993">MKLDTLTSSQATTEVELGGSESEADTTSAEVIPGDHTALDNADKLINNYVHQYLIERGYHQTADCFKDELPEDIAGNISSQTADCVNVGFLGDWWMLVQDVIPLFNSTPGGQQTAQTESTSVGISGPLSSSSGPISTCCETIRRDGCDHPSANVDRLLALSFAQVRSGPQPEDHHQNEHTHISPQMLHRSPSAPRIADKPLASTSWSMAPDRGYRLHMPSMAKPIQVELVGTPAPSFAPPSTPPSPTPEVSAPAASGSKKRQRVRKPATGPPKTKTTTAARPTKRRRSQTVTSRTKVIGEEGGDEGVRVLDRCAASPLPSTQSYDYGGSPLNARHEKLDSAQDSCVRIFEEGLPTIDDAAADAALMAELARYAASYEPATSSQPRDRQDPASSSTASSGLNASLWAQVAAQPGPAFVGVMTNSSTSQPSLMLLPDLTPLTAQQEMSFLECDPFNVIGSTSGSSHHQGSTVQGSDEVSRQPGFSVPWTPTEAPQPVSTHANGSSVLHPTINVPLLCGQDSDLDLFPALRDQLLPVARKAKRSGDVLLAHEEDATASQEPIYSYFNPAGETMSFQPASPTGLSMSYGETNSSFRVQTSQQTWQDYSEDVKPTQRLTQDKSNCQAQVARTSGPTFTPVRAHSASHLSRADLPSSLSTSVTPARPATHAGHSQSHSTAKGVTPFTHLSRRSVSHIASELAPWSYGATHHAHAHADGQNAVSSQRESDVVKQALHHLSSPEKAGDNSKSSATSSESLFPLSFSTTTRTTPIVNSNSSPHCQQQSQPPLGIPPHCIDFDFDTSASSSARVGKNVSMSKATTEADRRMAAKLQRGMLAQEQAREKMVEYFRPKVKSKSEEGQGEEDGG</sequence>
<feature type="compositionally biased region" description="Basic and acidic residues" evidence="1">
    <location>
        <begin position="842"/>
        <end position="853"/>
    </location>
</feature>
<feature type="compositionally biased region" description="Low complexity" evidence="1">
    <location>
        <begin position="119"/>
        <end position="133"/>
    </location>
</feature>
<dbReference type="GeneID" id="37011525"/>
<gene>
    <name evidence="2" type="ORF">BCV69DRAFT_216957</name>
</gene>
<feature type="compositionally biased region" description="Polar residues" evidence="1">
    <location>
        <begin position="741"/>
        <end position="752"/>
    </location>
</feature>
<dbReference type="InterPro" id="IPR006594">
    <property type="entry name" value="LisH"/>
</dbReference>
<evidence type="ECO:0000313" key="2">
    <source>
        <dbReference type="EMBL" id="PWN20027.1"/>
    </source>
</evidence>
<dbReference type="RefSeq" id="XP_025347187.1">
    <property type="nucleotide sequence ID" value="XM_025489791.1"/>
</dbReference>
<dbReference type="PROSITE" id="PS50896">
    <property type="entry name" value="LISH"/>
    <property type="match status" value="1"/>
</dbReference>
<dbReference type="OrthoDB" id="5600002at2759"/>
<feature type="region of interest" description="Disordered" evidence="1">
    <location>
        <begin position="376"/>
        <end position="398"/>
    </location>
</feature>
<evidence type="ECO:0000313" key="3">
    <source>
        <dbReference type="Proteomes" id="UP000245942"/>
    </source>
</evidence>
<feature type="region of interest" description="Disordered" evidence="1">
    <location>
        <begin position="109"/>
        <end position="133"/>
    </location>
</feature>
<keyword evidence="3" id="KW-1185">Reference proteome</keyword>